<organism evidence="2 3">
    <name type="scientific">Striga hermonthica</name>
    <name type="common">Purple witchweed</name>
    <name type="synonym">Buchnera hermonthica</name>
    <dbReference type="NCBI Taxonomy" id="68872"/>
    <lineage>
        <taxon>Eukaryota</taxon>
        <taxon>Viridiplantae</taxon>
        <taxon>Streptophyta</taxon>
        <taxon>Embryophyta</taxon>
        <taxon>Tracheophyta</taxon>
        <taxon>Spermatophyta</taxon>
        <taxon>Magnoliopsida</taxon>
        <taxon>eudicotyledons</taxon>
        <taxon>Gunneridae</taxon>
        <taxon>Pentapetalae</taxon>
        <taxon>asterids</taxon>
        <taxon>lamiids</taxon>
        <taxon>Lamiales</taxon>
        <taxon>Orobanchaceae</taxon>
        <taxon>Buchnereae</taxon>
        <taxon>Striga</taxon>
    </lineage>
</organism>
<dbReference type="Proteomes" id="UP001153555">
    <property type="component" value="Unassembled WGS sequence"/>
</dbReference>
<keyword evidence="2" id="KW-0862">Zinc</keyword>
<dbReference type="PANTHER" id="PTHR31948:SF72">
    <property type="entry name" value="ZINC-FINGER HOMEODOMAIN PROTEIN 10"/>
    <property type="match status" value="1"/>
</dbReference>
<dbReference type="GO" id="GO:0008270">
    <property type="term" value="F:zinc ion binding"/>
    <property type="evidence" value="ECO:0007669"/>
    <property type="project" value="UniProtKB-KW"/>
</dbReference>
<keyword evidence="2" id="KW-0371">Homeobox</keyword>
<dbReference type="GO" id="GO:0003700">
    <property type="term" value="F:DNA-binding transcription factor activity"/>
    <property type="evidence" value="ECO:0007669"/>
    <property type="project" value="TreeGrafter"/>
</dbReference>
<protein>
    <submittedName>
        <fullName evidence="2">Zinc-finger homeodomain protein 3</fullName>
    </submittedName>
</protein>
<feature type="compositionally biased region" description="Low complexity" evidence="1">
    <location>
        <begin position="51"/>
        <end position="61"/>
    </location>
</feature>
<dbReference type="PANTHER" id="PTHR31948">
    <property type="entry name" value="ZINC-FINGER HOMEODOMAIN PROTEIN 2"/>
    <property type="match status" value="1"/>
</dbReference>
<comment type="caution">
    <text evidence="2">The sequence shown here is derived from an EMBL/GenBank/DDBJ whole genome shotgun (WGS) entry which is preliminary data.</text>
</comment>
<dbReference type="OrthoDB" id="1921929at2759"/>
<keyword evidence="2" id="KW-0863">Zinc-finger</keyword>
<dbReference type="EMBL" id="CACSLK010027752">
    <property type="protein sequence ID" value="CAA0828422.1"/>
    <property type="molecule type" value="Genomic_DNA"/>
</dbReference>
<feature type="compositionally biased region" description="Basic residues" evidence="1">
    <location>
        <begin position="68"/>
        <end position="86"/>
    </location>
</feature>
<evidence type="ECO:0000256" key="1">
    <source>
        <dbReference type="SAM" id="MobiDB-lite"/>
    </source>
</evidence>
<keyword evidence="2" id="KW-0479">Metal-binding</keyword>
<feature type="compositionally biased region" description="Polar residues" evidence="1">
    <location>
        <begin position="87"/>
        <end position="103"/>
    </location>
</feature>
<dbReference type="SUPFAM" id="SSF46689">
    <property type="entry name" value="Homeodomain-like"/>
    <property type="match status" value="1"/>
</dbReference>
<dbReference type="GO" id="GO:0050793">
    <property type="term" value="P:regulation of developmental process"/>
    <property type="evidence" value="ECO:0007669"/>
    <property type="project" value="TreeGrafter"/>
</dbReference>
<sequence>MLDFSEKVGWKMQKRDDGAINELCNEIGVDRGVFKVWMHNNKNNYGKKENNPPAAAPDAAASNGNGVSHHHHHHDVKPNAHLHHLHGSTTAQALGTNGSSSSS</sequence>
<name>A0A9N7RHS7_STRHE</name>
<accession>A0A9N7RHS7</accession>
<feature type="region of interest" description="Disordered" evidence="1">
    <location>
        <begin position="42"/>
        <end position="103"/>
    </location>
</feature>
<proteinExistence type="predicted"/>
<dbReference type="Gene3D" id="1.10.10.60">
    <property type="entry name" value="Homeodomain-like"/>
    <property type="match status" value="1"/>
</dbReference>
<gene>
    <name evidence="2" type="ORF">SHERM_24117</name>
</gene>
<dbReference type="InterPro" id="IPR006455">
    <property type="entry name" value="Homeodomain_ZF_HD"/>
</dbReference>
<evidence type="ECO:0000313" key="2">
    <source>
        <dbReference type="EMBL" id="CAA0828422.1"/>
    </source>
</evidence>
<reference evidence="2" key="1">
    <citation type="submission" date="2019-12" db="EMBL/GenBank/DDBJ databases">
        <authorList>
            <person name="Scholes J."/>
        </authorList>
    </citation>
    <scope>NUCLEOTIDE SEQUENCE</scope>
</reference>
<dbReference type="GO" id="GO:0000976">
    <property type="term" value="F:transcription cis-regulatory region binding"/>
    <property type="evidence" value="ECO:0007669"/>
    <property type="project" value="TreeGrafter"/>
</dbReference>
<keyword evidence="2" id="KW-0238">DNA-binding</keyword>
<keyword evidence="3" id="KW-1185">Reference proteome</keyword>
<evidence type="ECO:0000313" key="3">
    <source>
        <dbReference type="Proteomes" id="UP001153555"/>
    </source>
</evidence>
<dbReference type="NCBIfam" id="TIGR01565">
    <property type="entry name" value="homeo_ZF_HD"/>
    <property type="match status" value="1"/>
</dbReference>
<dbReference type="InterPro" id="IPR009057">
    <property type="entry name" value="Homeodomain-like_sf"/>
</dbReference>
<dbReference type="GO" id="GO:0005634">
    <property type="term" value="C:nucleus"/>
    <property type="evidence" value="ECO:0007669"/>
    <property type="project" value="TreeGrafter"/>
</dbReference>
<dbReference type="AlphaFoldDB" id="A0A9N7RHS7"/>